<accession>R4PW89</accession>
<evidence type="ECO:0000313" key="1">
    <source>
        <dbReference type="EMBL" id="AGL62530.1"/>
    </source>
</evidence>
<gene>
    <name evidence="1" type="ORF">L336_0828</name>
</gene>
<dbReference type="AlphaFoldDB" id="R4PW89"/>
<protein>
    <submittedName>
        <fullName evidence="1">Uncharacterized protein</fullName>
    </submittedName>
</protein>
<sequence>MFIMLGLVSHGDTSASPVSDWNQSWLGENSNSVDPNNPWVIRGGNANNGSNAGLFYANTNDGSANNDNGFRVVQRVAN</sequence>
<name>R4PW89_9BACT</name>
<reference evidence="1 2" key="1">
    <citation type="journal article" date="2013" name="Nat. Biotechnol.">
        <title>Genome sequences of rare, uncultured bacteria obtained by differential coverage binning of multiple metagenomes.</title>
        <authorList>
            <person name="Albertsen M."/>
            <person name="Hugenholtz P."/>
            <person name="Skarshewski A."/>
            <person name="Nielsen K.L."/>
            <person name="Tyson G.W."/>
            <person name="Nielsen P.H."/>
        </authorList>
    </citation>
    <scope>NUCLEOTIDE SEQUENCE [LARGE SCALE GENOMIC DNA]</scope>
    <source>
        <strain evidence="1">TM71</strain>
    </source>
</reference>
<keyword evidence="2" id="KW-1185">Reference proteome</keyword>
<dbReference type="HOGENOM" id="CLU_2615462_0_0_0"/>
<dbReference type="OrthoDB" id="7820733at2"/>
<evidence type="ECO:0000313" key="2">
    <source>
        <dbReference type="Proteomes" id="UP000013893"/>
    </source>
</evidence>
<dbReference type="KEGG" id="saal:L336_0828"/>
<dbReference type="EMBL" id="CP005957">
    <property type="protein sequence ID" value="AGL62530.1"/>
    <property type="molecule type" value="Genomic_DNA"/>
</dbReference>
<proteinExistence type="predicted"/>
<dbReference type="Proteomes" id="UP000013893">
    <property type="component" value="Chromosome"/>
</dbReference>
<organism evidence="1 2">
    <name type="scientific">Candidatus Saccharimonas aalborgensis</name>
    <dbReference type="NCBI Taxonomy" id="1332188"/>
    <lineage>
        <taxon>Bacteria</taxon>
        <taxon>Candidatus Saccharimonadota</taxon>
        <taxon>Candidatus Saccharimonadia</taxon>
        <taxon>Candidatus Saccharimonadales</taxon>
        <taxon>Candidatus Saccharimonadaceae</taxon>
        <taxon>Candidatus Saccharimonas</taxon>
    </lineage>
</organism>
<dbReference type="RefSeq" id="WP_015641980.1">
    <property type="nucleotide sequence ID" value="NC_021219.1"/>
</dbReference>